<dbReference type="VEuPathDB" id="VectorBase:ADIR005836"/>
<feature type="compositionally biased region" description="Basic and acidic residues" evidence="8">
    <location>
        <begin position="614"/>
        <end position="627"/>
    </location>
</feature>
<keyword evidence="12" id="KW-1185">Reference proteome</keyword>
<comment type="subcellular location">
    <subcellularLocation>
        <location evidence="1">Nucleus</location>
    </subcellularLocation>
</comment>
<evidence type="ECO:0000313" key="11">
    <source>
        <dbReference type="EnsemblMetazoa" id="ADIR005836-PA"/>
    </source>
</evidence>
<keyword evidence="9" id="KW-0812">Transmembrane</keyword>
<evidence type="ECO:0000256" key="1">
    <source>
        <dbReference type="ARBA" id="ARBA00004123"/>
    </source>
</evidence>
<evidence type="ECO:0000259" key="10">
    <source>
        <dbReference type="PROSITE" id="PS50102"/>
    </source>
</evidence>
<dbReference type="Pfam" id="PF23240">
    <property type="entry name" value="HAT_PRP39_N"/>
    <property type="match status" value="1"/>
</dbReference>
<keyword evidence="2" id="KW-0507">mRNA processing</keyword>
<accession>A0A182NDX2</accession>
<dbReference type="Proteomes" id="UP000075884">
    <property type="component" value="Unassembled WGS sequence"/>
</dbReference>
<feature type="compositionally biased region" description="Acidic residues" evidence="8">
    <location>
        <begin position="25"/>
        <end position="49"/>
    </location>
</feature>
<dbReference type="PROSITE" id="PS50102">
    <property type="entry name" value="RRM"/>
    <property type="match status" value="2"/>
</dbReference>
<dbReference type="InterPro" id="IPR011990">
    <property type="entry name" value="TPR-like_helical_dom_sf"/>
</dbReference>
<evidence type="ECO:0000256" key="2">
    <source>
        <dbReference type="ARBA" id="ARBA00022664"/>
    </source>
</evidence>
<dbReference type="InterPro" id="IPR000504">
    <property type="entry name" value="RRM_dom"/>
</dbReference>
<evidence type="ECO:0000313" key="12">
    <source>
        <dbReference type="Proteomes" id="UP000075884"/>
    </source>
</evidence>
<dbReference type="InterPro" id="IPR003107">
    <property type="entry name" value="HAT"/>
</dbReference>
<evidence type="ECO:0000256" key="9">
    <source>
        <dbReference type="SAM" id="Phobius"/>
    </source>
</evidence>
<feature type="transmembrane region" description="Helical" evidence="9">
    <location>
        <begin position="944"/>
        <end position="962"/>
    </location>
</feature>
<feature type="domain" description="RRM" evidence="10">
    <location>
        <begin position="759"/>
        <end position="836"/>
    </location>
</feature>
<dbReference type="PANTHER" id="PTHR17204:SF25">
    <property type="entry name" value="RRM DOMAIN-CONTAINING PROTEIN"/>
    <property type="match status" value="1"/>
</dbReference>
<evidence type="ECO:0000256" key="4">
    <source>
        <dbReference type="ARBA" id="ARBA00022884"/>
    </source>
</evidence>
<feature type="region of interest" description="Disordered" evidence="8">
    <location>
        <begin position="1"/>
        <end position="52"/>
    </location>
</feature>
<feature type="transmembrane region" description="Helical" evidence="9">
    <location>
        <begin position="1018"/>
        <end position="1034"/>
    </location>
</feature>
<dbReference type="GO" id="GO:0005634">
    <property type="term" value="C:nucleus"/>
    <property type="evidence" value="ECO:0007669"/>
    <property type="project" value="UniProtKB-SubCell"/>
</dbReference>
<feature type="domain" description="RRM" evidence="10">
    <location>
        <begin position="666"/>
        <end position="741"/>
    </location>
</feature>
<dbReference type="Gene3D" id="3.30.70.330">
    <property type="match status" value="2"/>
</dbReference>
<protein>
    <recommendedName>
        <fullName evidence="10">RRM domain-containing protein</fullName>
    </recommendedName>
</protein>
<keyword evidence="5" id="KW-0508">mRNA splicing</keyword>
<dbReference type="STRING" id="7168.A0A182NDX2"/>
<evidence type="ECO:0000256" key="7">
    <source>
        <dbReference type="PROSITE-ProRule" id="PRU00176"/>
    </source>
</evidence>
<feature type="transmembrane region" description="Helical" evidence="9">
    <location>
        <begin position="996"/>
        <end position="1013"/>
    </location>
</feature>
<keyword evidence="9" id="KW-0472">Membrane</keyword>
<dbReference type="InterPro" id="IPR035979">
    <property type="entry name" value="RBD_domain_sf"/>
</dbReference>
<organism evidence="11 12">
    <name type="scientific">Anopheles dirus</name>
    <dbReference type="NCBI Taxonomy" id="7168"/>
    <lineage>
        <taxon>Eukaryota</taxon>
        <taxon>Metazoa</taxon>
        <taxon>Ecdysozoa</taxon>
        <taxon>Arthropoda</taxon>
        <taxon>Hexapoda</taxon>
        <taxon>Insecta</taxon>
        <taxon>Pterygota</taxon>
        <taxon>Neoptera</taxon>
        <taxon>Endopterygota</taxon>
        <taxon>Diptera</taxon>
        <taxon>Nematocera</taxon>
        <taxon>Culicoidea</taxon>
        <taxon>Culicidae</taxon>
        <taxon>Anophelinae</taxon>
        <taxon>Anopheles</taxon>
    </lineage>
</organism>
<evidence type="ECO:0000256" key="5">
    <source>
        <dbReference type="ARBA" id="ARBA00023187"/>
    </source>
</evidence>
<feature type="region of interest" description="Disordered" evidence="8">
    <location>
        <begin position="558"/>
        <end position="656"/>
    </location>
</feature>
<proteinExistence type="predicted"/>
<reference evidence="11" key="2">
    <citation type="submission" date="2020-05" db="UniProtKB">
        <authorList>
            <consortium name="EnsemblMetazoa"/>
        </authorList>
    </citation>
    <scope>IDENTIFICATION</scope>
    <source>
        <strain evidence="11">WRAIR2</strain>
    </source>
</reference>
<dbReference type="Pfam" id="PF00076">
    <property type="entry name" value="RRM_1"/>
    <property type="match status" value="2"/>
</dbReference>
<dbReference type="InterPro" id="IPR012677">
    <property type="entry name" value="Nucleotide-bd_a/b_plait_sf"/>
</dbReference>
<dbReference type="GO" id="GO:0006397">
    <property type="term" value="P:mRNA processing"/>
    <property type="evidence" value="ECO:0007669"/>
    <property type="project" value="UniProtKB-KW"/>
</dbReference>
<dbReference type="SMART" id="SM00360">
    <property type="entry name" value="RRM"/>
    <property type="match status" value="2"/>
</dbReference>
<dbReference type="PANTHER" id="PTHR17204">
    <property type="entry name" value="PRE-MRNA PROCESSING PROTEIN PRP39-RELATED"/>
    <property type="match status" value="1"/>
</dbReference>
<keyword evidence="4 7" id="KW-0694">RNA-binding</keyword>
<dbReference type="SUPFAM" id="SSF48452">
    <property type="entry name" value="TPR-like"/>
    <property type="match status" value="1"/>
</dbReference>
<dbReference type="GO" id="GO:0008380">
    <property type="term" value="P:RNA splicing"/>
    <property type="evidence" value="ECO:0007669"/>
    <property type="project" value="UniProtKB-KW"/>
</dbReference>
<name>A0A182NDX2_9DIPT</name>
<keyword evidence="9" id="KW-1133">Transmembrane helix</keyword>
<dbReference type="GO" id="GO:0003723">
    <property type="term" value="F:RNA binding"/>
    <property type="evidence" value="ECO:0007669"/>
    <property type="project" value="UniProtKB-UniRule"/>
</dbReference>
<feature type="compositionally biased region" description="Basic and acidic residues" evidence="8">
    <location>
        <begin position="637"/>
        <end position="656"/>
    </location>
</feature>
<keyword evidence="6" id="KW-0539">Nucleus</keyword>
<dbReference type="Pfam" id="PF05391">
    <property type="entry name" value="Lsm_interact"/>
    <property type="match status" value="1"/>
</dbReference>
<dbReference type="SMART" id="SM00386">
    <property type="entry name" value="HAT"/>
    <property type="match status" value="6"/>
</dbReference>
<feature type="compositionally biased region" description="Acidic residues" evidence="8">
    <location>
        <begin position="1"/>
        <end position="17"/>
    </location>
</feature>
<dbReference type="InterPro" id="IPR008669">
    <property type="entry name" value="LSM_interact"/>
</dbReference>
<evidence type="ECO:0000256" key="6">
    <source>
        <dbReference type="ARBA" id="ARBA00023242"/>
    </source>
</evidence>
<feature type="transmembrane region" description="Helical" evidence="9">
    <location>
        <begin position="974"/>
        <end position="990"/>
    </location>
</feature>
<sequence>MSNPDIDDSIVEDALEESAEKSGTEDDDESSDGTNTEDEDTEDDDNDESFESKHIKEYIEILTKIAGDKYNYDNYAELLEVAHQMDDLEKIRQSAEIFAAMYPLSPEIWLRWLKIESTLASTDEQVEKVEKLFQRALNDYYSAEVALEFAELAMKANSRDVSERIWKTLIPTYGLHAMKGRSIFEAYREDILTKNGDSPASFNRLARIYEQELKIPLRNMEDSYIEYKLLCEKYKNIITDLDEEKFERRYKQAKEALQRMLPHENALATLEQHCYQERADLYRKYIADCLSLLDDDEVQILYERMVTECCLDETVWVDYVRYLHRCPPDSEDNPSSPVFRQTEFDLVNRALRNCTWSAELFVEKMRIVERQAKPSSKMSILKIMEDVASAGLQKPEASVKVWLEYLTYLRRVTDFTSEKEKEILRANFDLAWNQLGRTWGVLADPQCKILQFWGRLEYEALGEPSKGRDLWHSVMDSADNSTRAGLWIEFTELEAKRSADSVRKLYRKSLKSAGLDDPETLAAAWLRFERCNGTLDQLINCQEFCNEIIAEYNKKMALSKNGPSSNRSTKPKRSADGGAMVGKGNEMDVSGDRKQVSLAVDGSSGTPTKRNLKRSHDQLSERQEEFKTPAIPVANSSKERSNEPDASKRPKMDDDTETIAKGDENRQVFISNLSFEVTETDIRGIFPELGIESIELVASSSGKSRGFGYMHLTHAGEVAKALSFDRRPLDGRPVFISNVARDKSTRTHQFKYSSSFEPNKLFIKGLPFNLGREELQKLFEPFGRIKDIRIVCFRSGKSKGLAYLEYETETAAKNAVLKMDQFVVDGFTITVAISSPPPKKNPTATDAKFVAAGGDDDGLAGPSSSLGSGKRQLTKGDVKQKLSAMIPMAVLKKNAGTVATTSDEKPKSNDDFRKLLLKRFNCSSRFTSGWLRMSTRWDFSTSQLFFLGGDSVIVLILISGAVERARLGTPRIAVGQAVVLVLILNVTVMLKLANLIEIRLIILVVVILLIIIIEPQHGLLLVFVVLVVITVTHFF</sequence>
<reference evidence="12" key="1">
    <citation type="submission" date="2013-03" db="EMBL/GenBank/DDBJ databases">
        <title>The Genome Sequence of Anopheles dirus WRAIR2.</title>
        <authorList>
            <consortium name="The Broad Institute Genomics Platform"/>
            <person name="Neafsey D.E."/>
            <person name="Walton C."/>
            <person name="Walker B."/>
            <person name="Young S.K."/>
            <person name="Zeng Q."/>
            <person name="Gargeya S."/>
            <person name="Fitzgerald M."/>
            <person name="Haas B."/>
            <person name="Abouelleil A."/>
            <person name="Allen A.W."/>
            <person name="Alvarado L."/>
            <person name="Arachchi H.M."/>
            <person name="Berlin A.M."/>
            <person name="Chapman S.B."/>
            <person name="Gainer-Dewar J."/>
            <person name="Goldberg J."/>
            <person name="Griggs A."/>
            <person name="Gujja S."/>
            <person name="Hansen M."/>
            <person name="Howarth C."/>
            <person name="Imamovic A."/>
            <person name="Ireland A."/>
            <person name="Larimer J."/>
            <person name="McCowan C."/>
            <person name="Murphy C."/>
            <person name="Pearson M."/>
            <person name="Poon T.W."/>
            <person name="Priest M."/>
            <person name="Roberts A."/>
            <person name="Saif S."/>
            <person name="Shea T."/>
            <person name="Sisk P."/>
            <person name="Sykes S."/>
            <person name="Wortman J."/>
            <person name="Nusbaum C."/>
            <person name="Birren B."/>
        </authorList>
    </citation>
    <scope>NUCLEOTIDE SEQUENCE [LARGE SCALE GENOMIC DNA]</scope>
    <source>
        <strain evidence="12">WRAIR2</strain>
    </source>
</reference>
<keyword evidence="3" id="KW-0677">Repeat</keyword>
<dbReference type="EnsemblMetazoa" id="ADIR005836-RA">
    <property type="protein sequence ID" value="ADIR005836-PA"/>
    <property type="gene ID" value="ADIR005836"/>
</dbReference>
<dbReference type="SUPFAM" id="SSF54928">
    <property type="entry name" value="RNA-binding domain, RBD"/>
    <property type="match status" value="2"/>
</dbReference>
<dbReference type="Gene3D" id="1.25.40.10">
    <property type="entry name" value="Tetratricopeptide repeat domain"/>
    <property type="match status" value="2"/>
</dbReference>
<evidence type="ECO:0000256" key="3">
    <source>
        <dbReference type="ARBA" id="ARBA00022737"/>
    </source>
</evidence>
<evidence type="ECO:0000256" key="8">
    <source>
        <dbReference type="SAM" id="MobiDB-lite"/>
    </source>
</evidence>
<dbReference type="AlphaFoldDB" id="A0A182NDX2"/>